<keyword evidence="5" id="KW-0805">Transcription regulation</keyword>
<evidence type="ECO:0000256" key="9">
    <source>
        <dbReference type="SAM" id="MobiDB-lite"/>
    </source>
</evidence>
<comment type="similarity">
    <text evidence="1">Belongs to the FlgM family.</text>
</comment>
<evidence type="ECO:0000313" key="11">
    <source>
        <dbReference type="EMBL" id="EXI89506.1"/>
    </source>
</evidence>
<dbReference type="NCBIfam" id="TIGR03824">
    <property type="entry name" value="FlgM_jcvi"/>
    <property type="match status" value="1"/>
</dbReference>
<proteinExistence type="inferred from homology"/>
<dbReference type="SUPFAM" id="SSF101498">
    <property type="entry name" value="Anti-sigma factor FlgM"/>
    <property type="match status" value="1"/>
</dbReference>
<evidence type="ECO:0000256" key="6">
    <source>
        <dbReference type="ARBA" id="ARBA00023163"/>
    </source>
</evidence>
<protein>
    <recommendedName>
        <fullName evidence="2">Negative regulator of flagellin synthesis</fullName>
    </recommendedName>
    <alternativeName>
        <fullName evidence="8">Anti-sigma-28 factor</fullName>
    </alternativeName>
</protein>
<dbReference type="InterPro" id="IPR007412">
    <property type="entry name" value="FlgM"/>
</dbReference>
<keyword evidence="4" id="KW-1005">Bacterial flagellum biogenesis</keyword>
<accession>A0A011PQ15</accession>
<dbReference type="Proteomes" id="UP000022141">
    <property type="component" value="Unassembled WGS sequence"/>
</dbReference>
<organism evidence="11 12">
    <name type="scientific">Accumulibacter regalis</name>
    <dbReference type="NCBI Taxonomy" id="522306"/>
    <lineage>
        <taxon>Bacteria</taxon>
        <taxon>Pseudomonadati</taxon>
        <taxon>Pseudomonadota</taxon>
        <taxon>Betaproteobacteria</taxon>
        <taxon>Candidatus Accumulibacter</taxon>
    </lineage>
</organism>
<evidence type="ECO:0000256" key="1">
    <source>
        <dbReference type="ARBA" id="ARBA00005322"/>
    </source>
</evidence>
<evidence type="ECO:0000256" key="2">
    <source>
        <dbReference type="ARBA" id="ARBA00017823"/>
    </source>
</evidence>
<evidence type="ECO:0000313" key="12">
    <source>
        <dbReference type="Proteomes" id="UP000022141"/>
    </source>
</evidence>
<evidence type="ECO:0000256" key="7">
    <source>
        <dbReference type="ARBA" id="ARBA00024739"/>
    </source>
</evidence>
<name>A0A011PQ15_ACCRE</name>
<feature type="compositionally biased region" description="Polar residues" evidence="9">
    <location>
        <begin position="21"/>
        <end position="31"/>
    </location>
</feature>
<dbReference type="Pfam" id="PF04316">
    <property type="entry name" value="FlgM"/>
    <property type="match status" value="1"/>
</dbReference>
<feature type="region of interest" description="Disordered" evidence="9">
    <location>
        <begin position="1"/>
        <end position="31"/>
    </location>
</feature>
<comment type="function">
    <text evidence="7">Responsible for the coupling of flagellin expression to flagellar assembly by preventing expression of the flagellin genes when a component of the middle class of proteins is defective. It negatively regulates flagellar genes by inhibiting the activity of FliA by directly binding to FliA.</text>
</comment>
<gene>
    <name evidence="11" type="ORF">AW11_01372</name>
</gene>
<evidence type="ECO:0000259" key="10">
    <source>
        <dbReference type="Pfam" id="PF04316"/>
    </source>
</evidence>
<dbReference type="InterPro" id="IPR031316">
    <property type="entry name" value="FlgM_C"/>
</dbReference>
<keyword evidence="3" id="KW-0678">Repressor</keyword>
<dbReference type="AlphaFoldDB" id="A0A011PQ15"/>
<dbReference type="PATRIC" id="fig|1454004.3.peg.1415"/>
<dbReference type="eggNOG" id="COG2747">
    <property type="taxonomic scope" value="Bacteria"/>
</dbReference>
<feature type="domain" description="Anti-sigma-28 factor FlgM C-terminal" evidence="10">
    <location>
        <begin position="35"/>
        <end position="83"/>
    </location>
</feature>
<sequence length="95" mass="9903">MKIDSTSTTASTTVSNDTRNRGSVSKATSSAAAEVHLSELATHLHSSGDAPAFDATRVAEIKQAIAEGRFTINAEAVADRLIESASELISSQRQG</sequence>
<evidence type="ECO:0000256" key="8">
    <source>
        <dbReference type="ARBA" id="ARBA00030117"/>
    </source>
</evidence>
<comment type="caution">
    <text evidence="11">The sequence shown here is derived from an EMBL/GenBank/DDBJ whole genome shotgun (WGS) entry which is preliminary data.</text>
</comment>
<dbReference type="GO" id="GO:0045892">
    <property type="term" value="P:negative regulation of DNA-templated transcription"/>
    <property type="evidence" value="ECO:0007669"/>
    <property type="project" value="InterPro"/>
</dbReference>
<dbReference type="GO" id="GO:0044781">
    <property type="term" value="P:bacterial-type flagellum organization"/>
    <property type="evidence" value="ECO:0007669"/>
    <property type="project" value="UniProtKB-KW"/>
</dbReference>
<dbReference type="STRING" id="1454004.AW11_01372"/>
<evidence type="ECO:0000256" key="5">
    <source>
        <dbReference type="ARBA" id="ARBA00023015"/>
    </source>
</evidence>
<dbReference type="EMBL" id="JEMY01000015">
    <property type="protein sequence ID" value="EXI89506.1"/>
    <property type="molecule type" value="Genomic_DNA"/>
</dbReference>
<keyword evidence="12" id="KW-1185">Reference proteome</keyword>
<keyword evidence="6" id="KW-0804">Transcription</keyword>
<feature type="compositionally biased region" description="Low complexity" evidence="9">
    <location>
        <begin position="1"/>
        <end position="17"/>
    </location>
</feature>
<reference evidence="11" key="1">
    <citation type="submission" date="2014-02" db="EMBL/GenBank/DDBJ databases">
        <title>Expanding our view of genomic diversity in Candidatus Accumulibacter clades.</title>
        <authorList>
            <person name="Skennerton C.T."/>
            <person name="Barr J.J."/>
            <person name="Slater F.R."/>
            <person name="Bond P.L."/>
            <person name="Tyson G.W."/>
        </authorList>
    </citation>
    <scope>NUCLEOTIDE SEQUENCE [LARGE SCALE GENOMIC DNA]</scope>
</reference>
<dbReference type="InterPro" id="IPR035890">
    <property type="entry name" value="Anti-sigma-28_factor_FlgM_sf"/>
</dbReference>
<evidence type="ECO:0000256" key="4">
    <source>
        <dbReference type="ARBA" id="ARBA00022795"/>
    </source>
</evidence>
<evidence type="ECO:0000256" key="3">
    <source>
        <dbReference type="ARBA" id="ARBA00022491"/>
    </source>
</evidence>